<gene>
    <name evidence="3" type="ORF">HJA_17108</name>
</gene>
<evidence type="ECO:0000313" key="4">
    <source>
        <dbReference type="Proteomes" id="UP000024816"/>
    </source>
</evidence>
<dbReference type="EMBL" id="ARYJ01000019">
    <property type="protein sequence ID" value="KCZ83332.1"/>
    <property type="molecule type" value="Genomic_DNA"/>
</dbReference>
<dbReference type="PATRIC" id="fig|1280952.3.peg.3421"/>
<feature type="transmembrane region" description="Helical" evidence="2">
    <location>
        <begin position="6"/>
        <end position="29"/>
    </location>
</feature>
<proteinExistence type="predicted"/>
<dbReference type="RefSeq" id="WP_051597839.1">
    <property type="nucleotide sequence ID" value="NZ_ARYJ01000019.1"/>
</dbReference>
<comment type="caution">
    <text evidence="3">The sequence shown here is derived from an EMBL/GenBank/DDBJ whole genome shotgun (WGS) entry which is preliminary data.</text>
</comment>
<dbReference type="AlphaFoldDB" id="A0A059F6Q0"/>
<keyword evidence="2" id="KW-0472">Membrane</keyword>
<organism evidence="3 4">
    <name type="scientific">Hyphomonas jannaschiana VP2</name>
    <dbReference type="NCBI Taxonomy" id="1280952"/>
    <lineage>
        <taxon>Bacteria</taxon>
        <taxon>Pseudomonadati</taxon>
        <taxon>Pseudomonadota</taxon>
        <taxon>Alphaproteobacteria</taxon>
        <taxon>Hyphomonadales</taxon>
        <taxon>Hyphomonadaceae</taxon>
        <taxon>Hyphomonas</taxon>
    </lineage>
</organism>
<dbReference type="Proteomes" id="UP000024816">
    <property type="component" value="Unassembled WGS sequence"/>
</dbReference>
<dbReference type="STRING" id="1280952.HJA_17108"/>
<reference evidence="3 4" key="1">
    <citation type="journal article" date="2014" name="Antonie Van Leeuwenhoek">
        <title>Hyphomonas beringensis sp. nov. and Hyphomonas chukchiensis sp. nov., isolated from surface seawater of the Bering Sea and Chukchi Sea.</title>
        <authorList>
            <person name="Li C."/>
            <person name="Lai Q."/>
            <person name="Li G."/>
            <person name="Dong C."/>
            <person name="Wang J."/>
            <person name="Liao Y."/>
            <person name="Shao Z."/>
        </authorList>
    </citation>
    <scope>NUCLEOTIDE SEQUENCE [LARGE SCALE GENOMIC DNA]</scope>
    <source>
        <strain evidence="3 4">VP2</strain>
    </source>
</reference>
<evidence type="ECO:0000256" key="2">
    <source>
        <dbReference type="SAM" id="Phobius"/>
    </source>
</evidence>
<evidence type="ECO:0000256" key="1">
    <source>
        <dbReference type="SAM" id="MobiDB-lite"/>
    </source>
</evidence>
<name>A0A059F6Q0_9PROT</name>
<feature type="compositionally biased region" description="Basic and acidic residues" evidence="1">
    <location>
        <begin position="230"/>
        <end position="281"/>
    </location>
</feature>
<dbReference type="OrthoDB" id="7618259at2"/>
<evidence type="ECO:0000313" key="3">
    <source>
        <dbReference type="EMBL" id="KCZ83332.1"/>
    </source>
</evidence>
<feature type="compositionally biased region" description="Acidic residues" evidence="1">
    <location>
        <begin position="322"/>
        <end position="339"/>
    </location>
</feature>
<sequence>MSESQFYTFITGGVSLMIAAGLLVAWHLWRMREEHQAGIVSALDGVSHELRINLQRFVSELGQVHAIQQAGPDLLLPVRHPQLDGVNASMIRANRNALAVIGNTYQELEARKMALRAALAQGRDPVDSLDDAMDATINGIATLYMWEVHGGARPSEVGRVRSWDVRDWMKGHNFTQQSLPGMYLRDEVVERLRAYGLHLTPKPLTHTAHEYYSMQYDRKADIHAPFGRRKTPEQLEEAARKAEEKAAKKAAKQAEKEARKAAKAAEKAEKEAAARAEDEAKAAASLAAVDTVIDEGPAYADEPAEETYEEGQVFHSSHDDPSDMTDEDEDEYGMIEDAETNTRPN</sequence>
<feature type="region of interest" description="Disordered" evidence="1">
    <location>
        <begin position="224"/>
        <end position="345"/>
    </location>
</feature>
<keyword evidence="2" id="KW-1133">Transmembrane helix</keyword>
<protein>
    <submittedName>
        <fullName evidence="3">Uncharacterized protein</fullName>
    </submittedName>
</protein>
<keyword evidence="4" id="KW-1185">Reference proteome</keyword>
<keyword evidence="2" id="KW-0812">Transmembrane</keyword>
<dbReference type="eggNOG" id="ENOG5032D0C">
    <property type="taxonomic scope" value="Bacteria"/>
</dbReference>
<accession>A0A059F6Q0</accession>